<dbReference type="OrthoDB" id="9869168at2"/>
<dbReference type="EMBL" id="JEOB01000004">
    <property type="protein sequence ID" value="EXM38181.1"/>
    <property type="molecule type" value="Genomic_DNA"/>
</dbReference>
<comment type="caution">
    <text evidence="1">The sequence shown here is derived from an EMBL/GenBank/DDBJ whole genome shotgun (WGS) entry which is preliminary data.</text>
</comment>
<sequence length="86" mass="9214">MSKVKIEANLAGYSELRNSPEIVSMMQKIADTALAQLGNGYTSEVQHYTGGSLPGKAVVKVYAETASARRANYRDNTIMKAVFGSG</sequence>
<evidence type="ECO:0000313" key="2">
    <source>
        <dbReference type="EMBL" id="EXM40562.1"/>
    </source>
</evidence>
<dbReference type="PATRIC" id="fig|1341156.4.peg.3214"/>
<dbReference type="AlphaFoldDB" id="A0A011VSF7"/>
<dbReference type="RefSeq" id="WP_037284574.1">
    <property type="nucleotide sequence ID" value="NZ_JEOB01000001.1"/>
</dbReference>
<accession>A0A011VSF7</accession>
<proteinExistence type="predicted"/>
<evidence type="ECO:0000313" key="3">
    <source>
        <dbReference type="Proteomes" id="UP000021369"/>
    </source>
</evidence>
<evidence type="ECO:0000313" key="1">
    <source>
        <dbReference type="EMBL" id="EXM38181.1"/>
    </source>
</evidence>
<keyword evidence="3" id="KW-1185">Reference proteome</keyword>
<dbReference type="EMBL" id="JEOB01000001">
    <property type="protein sequence ID" value="EXM40562.1"/>
    <property type="molecule type" value="Genomic_DNA"/>
</dbReference>
<gene>
    <name evidence="2" type="ORF">RASY3_01645</name>
    <name evidence="1" type="ORF">RASY3_18075</name>
</gene>
<organism evidence="1 3">
    <name type="scientific">Ruminococcus albus SY3</name>
    <dbReference type="NCBI Taxonomy" id="1341156"/>
    <lineage>
        <taxon>Bacteria</taxon>
        <taxon>Bacillati</taxon>
        <taxon>Bacillota</taxon>
        <taxon>Clostridia</taxon>
        <taxon>Eubacteriales</taxon>
        <taxon>Oscillospiraceae</taxon>
        <taxon>Ruminococcus</taxon>
    </lineage>
</organism>
<reference evidence="1 3" key="1">
    <citation type="submission" date="2013-06" db="EMBL/GenBank/DDBJ databases">
        <title>Rumen cellulosomics: divergent fiber-degrading strategies revealed by comparative genome-wide analysis of six Ruminococcal strains.</title>
        <authorList>
            <person name="Dassa B."/>
            <person name="Borovok I."/>
            <person name="Lamed R."/>
            <person name="Flint H."/>
            <person name="Yeoman C.J."/>
            <person name="White B."/>
            <person name="Bayer E.A."/>
        </authorList>
    </citation>
    <scope>NUCLEOTIDE SEQUENCE [LARGE SCALE GENOMIC DNA]</scope>
    <source>
        <strain evidence="1 3">SY3</strain>
    </source>
</reference>
<protein>
    <submittedName>
        <fullName evidence="1">Uncharacterized protein</fullName>
    </submittedName>
</protein>
<name>A0A011VSF7_RUMAL</name>
<dbReference type="Proteomes" id="UP000021369">
    <property type="component" value="Unassembled WGS sequence"/>
</dbReference>